<gene>
    <name evidence="2" type="ORF">AW171_hschr53247</name>
</gene>
<evidence type="ECO:0000313" key="2">
    <source>
        <dbReference type="EMBL" id="AMD21303.1"/>
    </source>
</evidence>
<proteinExistence type="predicted"/>
<reference evidence="2 3" key="1">
    <citation type="submission" date="2016-01" db="EMBL/GenBank/DDBJ databases">
        <title>Genome sequence of the yeast Holleya sinecauda.</title>
        <authorList>
            <person name="Dietrich F.S."/>
        </authorList>
    </citation>
    <scope>NUCLEOTIDE SEQUENCE [LARGE SCALE GENOMIC DNA]</scope>
    <source>
        <strain evidence="2 3">ATCC 58844</strain>
    </source>
</reference>
<evidence type="ECO:0000256" key="1">
    <source>
        <dbReference type="SAM" id="MobiDB-lite"/>
    </source>
</evidence>
<accession>A0A109UZT6</accession>
<dbReference type="GeneID" id="28724586"/>
<dbReference type="OrthoDB" id="4081443at2759"/>
<dbReference type="STRING" id="45286.A0A109UZT6"/>
<feature type="region of interest" description="Disordered" evidence="1">
    <location>
        <begin position="22"/>
        <end position="60"/>
    </location>
</feature>
<name>A0A109UZT6_9SACH</name>
<organism evidence="2 3">
    <name type="scientific">Eremothecium sinecaudum</name>
    <dbReference type="NCBI Taxonomy" id="45286"/>
    <lineage>
        <taxon>Eukaryota</taxon>
        <taxon>Fungi</taxon>
        <taxon>Dikarya</taxon>
        <taxon>Ascomycota</taxon>
        <taxon>Saccharomycotina</taxon>
        <taxon>Saccharomycetes</taxon>
        <taxon>Saccharomycetales</taxon>
        <taxon>Saccharomycetaceae</taxon>
        <taxon>Eremothecium</taxon>
    </lineage>
</organism>
<dbReference type="AlphaFoldDB" id="A0A109UZT6"/>
<dbReference type="EMBL" id="CP014245">
    <property type="protein sequence ID" value="AMD21303.1"/>
    <property type="molecule type" value="Genomic_DNA"/>
</dbReference>
<protein>
    <submittedName>
        <fullName evidence="2">HER024Cp</fullName>
    </submittedName>
</protein>
<sequence>MFRLVQHTQVLKSRVPNHLASASKRNSFKFNSTVTRERPTSPDPAPPLEGTLAGSKQGSGNICEKQELNAGQVLGIHKNVKLNDKKFNSGQNSPWKHKRNAFNEYVNNTFDSNNRRFSGDLTPVRASLFWDSITKAVTLYKELSAVSGLDALQVGRFVSMLHTGLRVNRDKLIRLNAKPDYDANSFYSEMTTFLCESLRSVKQDILSQKVEVSDHGAFHLLQSFKELLLEREAYDTWLAAINSGVDSLSTPFMSATSLGSVLPLLQNYGHTFEQICSLYDRARIPKKGALSHLLALGFIRAALEAGENAKALEVFQELCENSKQGVSRSILTGVHVAFIGDCKDLMIATTFFERSTAGDVPYKINVPVSAVKKLINRTWNERKDFKAVYDLWIKALLYYGDSISAGVCCSLNSELFTIFFEHHMEEKIKGANHLRKIIDSYSKIRPIDETFLNVILTKCAVWKDRQIITSIEESYDHYGVTKTIVTYRILLKALGSINASTEEIYGRWIALLKKTDKSKYSYIANADWAALRDATLSCFRILKTDLAKESVKIDNYNPALEAANASGAFDDDILTTNSTSSDANLVISDERLEEMVVFYYSVATVFRKYCRDNEQYVRYTNGITEFIPEVLPYLAKNTKKIQSAQFTVPEFRYIRVNI</sequence>
<evidence type="ECO:0000313" key="3">
    <source>
        <dbReference type="Proteomes" id="UP000243052"/>
    </source>
</evidence>
<feature type="compositionally biased region" description="Polar residues" evidence="1">
    <location>
        <begin position="23"/>
        <end position="34"/>
    </location>
</feature>
<keyword evidence="3" id="KW-1185">Reference proteome</keyword>
<dbReference type="RefSeq" id="XP_017988299.1">
    <property type="nucleotide sequence ID" value="XM_018132810.1"/>
</dbReference>
<dbReference type="Proteomes" id="UP000243052">
    <property type="component" value="Chromosome v"/>
</dbReference>